<protein>
    <submittedName>
        <fullName evidence="2">Uncharacterized protein</fullName>
    </submittedName>
</protein>
<dbReference type="EMBL" id="QHKO01000002">
    <property type="protein sequence ID" value="RAL23636.1"/>
    <property type="molecule type" value="Genomic_DNA"/>
</dbReference>
<feature type="compositionally biased region" description="Basic and acidic residues" evidence="1">
    <location>
        <begin position="1"/>
        <end position="12"/>
    </location>
</feature>
<feature type="region of interest" description="Disordered" evidence="1">
    <location>
        <begin position="1"/>
        <end position="44"/>
    </location>
</feature>
<accession>A0A328C8G8</accession>
<sequence>MLACRGDAEVRGRPGLPGAREETEARVRAGGMRRTVETASASAPIRTTRLLREPGGVQPVAAWPGAARGDMRDFAMKTATWGGVALVSTEQEVPAVAREADAALTALARETAAREPRERTALQEIRVLGVTPGAALRTFSGQEVVGRMEV</sequence>
<proteinExistence type="predicted"/>
<evidence type="ECO:0000256" key="1">
    <source>
        <dbReference type="SAM" id="MobiDB-lite"/>
    </source>
</evidence>
<gene>
    <name evidence="2" type="ORF">DL240_05605</name>
</gene>
<organism evidence="2 3">
    <name type="scientific">Lujinxingia litoralis</name>
    <dbReference type="NCBI Taxonomy" id="2211119"/>
    <lineage>
        <taxon>Bacteria</taxon>
        <taxon>Deltaproteobacteria</taxon>
        <taxon>Bradymonadales</taxon>
        <taxon>Lujinxingiaceae</taxon>
        <taxon>Lujinxingia</taxon>
    </lineage>
</organism>
<keyword evidence="3" id="KW-1185">Reference proteome</keyword>
<dbReference type="Proteomes" id="UP000249169">
    <property type="component" value="Unassembled WGS sequence"/>
</dbReference>
<reference evidence="2 3" key="1">
    <citation type="submission" date="2018-05" db="EMBL/GenBank/DDBJ databases">
        <title>Lujinxingia marina gen. nov. sp. nov., a new facultative anaerobic member of the class Deltaproteobacteria, and proposal of Lujinxingaceae fam. nov.</title>
        <authorList>
            <person name="Li C.-M."/>
        </authorList>
    </citation>
    <scope>NUCLEOTIDE SEQUENCE [LARGE SCALE GENOMIC DNA]</scope>
    <source>
        <strain evidence="2 3">B210</strain>
    </source>
</reference>
<name>A0A328C8G8_9DELT</name>
<dbReference type="AlphaFoldDB" id="A0A328C8G8"/>
<evidence type="ECO:0000313" key="2">
    <source>
        <dbReference type="EMBL" id="RAL23636.1"/>
    </source>
</evidence>
<evidence type="ECO:0000313" key="3">
    <source>
        <dbReference type="Proteomes" id="UP000249169"/>
    </source>
</evidence>
<comment type="caution">
    <text evidence="2">The sequence shown here is derived from an EMBL/GenBank/DDBJ whole genome shotgun (WGS) entry which is preliminary data.</text>
</comment>